<organism evidence="2 3">
    <name type="scientific">Plakobranchus ocellatus</name>
    <dbReference type="NCBI Taxonomy" id="259542"/>
    <lineage>
        <taxon>Eukaryota</taxon>
        <taxon>Metazoa</taxon>
        <taxon>Spiralia</taxon>
        <taxon>Lophotrochozoa</taxon>
        <taxon>Mollusca</taxon>
        <taxon>Gastropoda</taxon>
        <taxon>Heterobranchia</taxon>
        <taxon>Euthyneura</taxon>
        <taxon>Panpulmonata</taxon>
        <taxon>Sacoglossa</taxon>
        <taxon>Placobranchoidea</taxon>
        <taxon>Plakobranchidae</taxon>
        <taxon>Plakobranchus</taxon>
    </lineage>
</organism>
<dbReference type="EMBL" id="BLXT01003924">
    <property type="protein sequence ID" value="GFO07948.1"/>
    <property type="molecule type" value="Genomic_DNA"/>
</dbReference>
<evidence type="ECO:0008006" key="4">
    <source>
        <dbReference type="Google" id="ProtNLM"/>
    </source>
</evidence>
<dbReference type="AlphaFoldDB" id="A0AAV4AMZ3"/>
<protein>
    <recommendedName>
        <fullName evidence="4">Secreted protein</fullName>
    </recommendedName>
</protein>
<dbReference type="Proteomes" id="UP000735302">
    <property type="component" value="Unassembled WGS sequence"/>
</dbReference>
<evidence type="ECO:0000256" key="1">
    <source>
        <dbReference type="SAM" id="SignalP"/>
    </source>
</evidence>
<sequence length="105" mass="11387">MALRKNFCMIFAAVLIATRSPHQMISFAGISGHPRGRSPATSRHLDKTCCTVSSHSTQKQRAVVADQPCRARSARKSVCFALARKICIASLLGRPCKKSPALYAS</sequence>
<keyword evidence="3" id="KW-1185">Reference proteome</keyword>
<evidence type="ECO:0000313" key="2">
    <source>
        <dbReference type="EMBL" id="GFO07948.1"/>
    </source>
</evidence>
<name>A0AAV4AMZ3_9GAST</name>
<feature type="chain" id="PRO_5043517429" description="Secreted protein" evidence="1">
    <location>
        <begin position="18"/>
        <end position="105"/>
    </location>
</feature>
<accession>A0AAV4AMZ3</accession>
<gene>
    <name evidence="2" type="ORF">PoB_003445300</name>
</gene>
<reference evidence="2 3" key="1">
    <citation type="journal article" date="2021" name="Elife">
        <title>Chloroplast acquisition without the gene transfer in kleptoplastic sea slugs, Plakobranchus ocellatus.</title>
        <authorList>
            <person name="Maeda T."/>
            <person name="Takahashi S."/>
            <person name="Yoshida T."/>
            <person name="Shimamura S."/>
            <person name="Takaki Y."/>
            <person name="Nagai Y."/>
            <person name="Toyoda A."/>
            <person name="Suzuki Y."/>
            <person name="Arimoto A."/>
            <person name="Ishii H."/>
            <person name="Satoh N."/>
            <person name="Nishiyama T."/>
            <person name="Hasebe M."/>
            <person name="Maruyama T."/>
            <person name="Minagawa J."/>
            <person name="Obokata J."/>
            <person name="Shigenobu S."/>
        </authorList>
    </citation>
    <scope>NUCLEOTIDE SEQUENCE [LARGE SCALE GENOMIC DNA]</scope>
</reference>
<comment type="caution">
    <text evidence="2">The sequence shown here is derived from an EMBL/GenBank/DDBJ whole genome shotgun (WGS) entry which is preliminary data.</text>
</comment>
<proteinExistence type="predicted"/>
<evidence type="ECO:0000313" key="3">
    <source>
        <dbReference type="Proteomes" id="UP000735302"/>
    </source>
</evidence>
<feature type="signal peptide" evidence="1">
    <location>
        <begin position="1"/>
        <end position="17"/>
    </location>
</feature>
<keyword evidence="1" id="KW-0732">Signal</keyword>